<reference evidence="2" key="1">
    <citation type="submission" date="2021-11" db="EMBL/GenBank/DDBJ databases">
        <title>Isoprene-degrading acetogen.</title>
        <authorList>
            <person name="Yang Y."/>
            <person name="Jin H."/>
            <person name="Yan J."/>
        </authorList>
    </citation>
    <scope>NUCLEOTIDE SEQUENCE</scope>
    <source>
        <strain evidence="2">Berkeley</strain>
    </source>
</reference>
<dbReference type="InterPro" id="IPR011008">
    <property type="entry name" value="Dimeric_a/b-barrel"/>
</dbReference>
<evidence type="ECO:0000313" key="3">
    <source>
        <dbReference type="Proteomes" id="UP001163550"/>
    </source>
</evidence>
<dbReference type="PANTHER" id="PTHR33336">
    <property type="entry name" value="QUINOL MONOOXYGENASE YGIN-RELATED"/>
    <property type="match status" value="1"/>
</dbReference>
<dbReference type="SUPFAM" id="SSF54909">
    <property type="entry name" value="Dimeric alpha+beta barrel"/>
    <property type="match status" value="1"/>
</dbReference>
<proteinExistence type="predicted"/>
<dbReference type="GO" id="GO:0004497">
    <property type="term" value="F:monooxygenase activity"/>
    <property type="evidence" value="ECO:0007669"/>
    <property type="project" value="UniProtKB-KW"/>
</dbReference>
<dbReference type="Pfam" id="PF03992">
    <property type="entry name" value="ABM"/>
    <property type="match status" value="1"/>
</dbReference>
<dbReference type="RefSeq" id="WP_228878525.1">
    <property type="nucleotide sequence ID" value="NZ_CABIIK010000005.1"/>
</dbReference>
<dbReference type="PROSITE" id="PS51725">
    <property type="entry name" value="ABM"/>
    <property type="match status" value="1"/>
</dbReference>
<keyword evidence="2" id="KW-0503">Monooxygenase</keyword>
<gene>
    <name evidence="2" type="ORF">LNN31_17525</name>
</gene>
<dbReference type="InterPro" id="IPR050744">
    <property type="entry name" value="AI-2_Isomerase_LsrG"/>
</dbReference>
<accession>A0ABY6HF96</accession>
<organism evidence="2 3">
    <name type="scientific">Acetobacterium wieringae</name>
    <dbReference type="NCBI Taxonomy" id="52694"/>
    <lineage>
        <taxon>Bacteria</taxon>
        <taxon>Bacillati</taxon>
        <taxon>Bacillota</taxon>
        <taxon>Clostridia</taxon>
        <taxon>Eubacteriales</taxon>
        <taxon>Eubacteriaceae</taxon>
        <taxon>Acetobacterium</taxon>
    </lineage>
</organism>
<name>A0ABY6HF96_9FIRM</name>
<dbReference type="PANTHER" id="PTHR33336:SF15">
    <property type="entry name" value="ABM DOMAIN-CONTAINING PROTEIN"/>
    <property type="match status" value="1"/>
</dbReference>
<feature type="domain" description="ABM" evidence="1">
    <location>
        <begin position="7"/>
        <end position="97"/>
    </location>
</feature>
<dbReference type="EMBL" id="CP087994">
    <property type="protein sequence ID" value="UYO62559.1"/>
    <property type="molecule type" value="Genomic_DNA"/>
</dbReference>
<keyword evidence="2" id="KW-0560">Oxidoreductase</keyword>
<dbReference type="InterPro" id="IPR007138">
    <property type="entry name" value="ABM_dom"/>
</dbReference>
<sequence length="103" mass="12219">MKTKENLLLNVTYTTKPGKRTEFIKTLTQLGVVEQSKQESGNIRYDYFYPLNSDDQLYLVEIWEDGEALALHTQTEHYKQLQSCKNEYLMHTQIEKFYICTTQ</sequence>
<protein>
    <submittedName>
        <fullName evidence="2">Antibiotic biosynthesis monooxygenase</fullName>
    </submittedName>
</protein>
<evidence type="ECO:0000313" key="2">
    <source>
        <dbReference type="EMBL" id="UYO62559.1"/>
    </source>
</evidence>
<dbReference type="Proteomes" id="UP001163550">
    <property type="component" value="Chromosome"/>
</dbReference>
<dbReference type="Gene3D" id="3.30.70.100">
    <property type="match status" value="1"/>
</dbReference>
<keyword evidence="3" id="KW-1185">Reference proteome</keyword>
<evidence type="ECO:0000259" key="1">
    <source>
        <dbReference type="PROSITE" id="PS51725"/>
    </source>
</evidence>